<dbReference type="Pfam" id="PF00892">
    <property type="entry name" value="EamA"/>
    <property type="match status" value="2"/>
</dbReference>
<feature type="domain" description="EamA" evidence="8">
    <location>
        <begin position="148"/>
        <end position="279"/>
    </location>
</feature>
<evidence type="ECO:0000313" key="10">
    <source>
        <dbReference type="EMBL" id="OLP93574.1"/>
    </source>
</evidence>
<gene>
    <name evidence="10" type="ORF">AK812_SmicGene24527</name>
</gene>
<reference evidence="10 11" key="1">
    <citation type="submission" date="2016-02" db="EMBL/GenBank/DDBJ databases">
        <title>Genome analysis of coral dinoflagellate symbionts highlights evolutionary adaptations to a symbiotic lifestyle.</title>
        <authorList>
            <person name="Aranda M."/>
            <person name="Li Y."/>
            <person name="Liew Y.J."/>
            <person name="Baumgarten S."/>
            <person name="Simakov O."/>
            <person name="Wilson M."/>
            <person name="Piel J."/>
            <person name="Ashoor H."/>
            <person name="Bougouffa S."/>
            <person name="Bajic V.B."/>
            <person name="Ryu T."/>
            <person name="Ravasi T."/>
            <person name="Bayer T."/>
            <person name="Micklem G."/>
            <person name="Kim H."/>
            <person name="Bhak J."/>
            <person name="Lajeunesse T.C."/>
            <person name="Voolstra C.R."/>
        </authorList>
    </citation>
    <scope>NUCLEOTIDE SEQUENCE [LARGE SCALE GENOMIC DNA]</scope>
    <source>
        <strain evidence="10 11">CCMP2467</strain>
    </source>
</reference>
<feature type="transmembrane region" description="Helical" evidence="7">
    <location>
        <begin position="962"/>
        <end position="980"/>
    </location>
</feature>
<organism evidence="10 11">
    <name type="scientific">Symbiodinium microadriaticum</name>
    <name type="common">Dinoflagellate</name>
    <name type="synonym">Zooxanthella microadriatica</name>
    <dbReference type="NCBI Taxonomy" id="2951"/>
    <lineage>
        <taxon>Eukaryota</taxon>
        <taxon>Sar</taxon>
        <taxon>Alveolata</taxon>
        <taxon>Dinophyceae</taxon>
        <taxon>Suessiales</taxon>
        <taxon>Symbiodiniaceae</taxon>
        <taxon>Symbiodinium</taxon>
    </lineage>
</organism>
<feature type="transmembrane region" description="Helical" evidence="7">
    <location>
        <begin position="321"/>
        <end position="341"/>
    </location>
</feature>
<evidence type="ECO:0000256" key="5">
    <source>
        <dbReference type="ARBA" id="ARBA00023136"/>
    </source>
</evidence>
<evidence type="ECO:0000259" key="8">
    <source>
        <dbReference type="Pfam" id="PF00892"/>
    </source>
</evidence>
<evidence type="ECO:0000259" key="9">
    <source>
        <dbReference type="Pfam" id="PF03372"/>
    </source>
</evidence>
<comment type="caution">
    <text evidence="10">The sequence shown here is derived from an EMBL/GenBank/DDBJ whole genome shotgun (WGS) entry which is preliminary data.</text>
</comment>
<evidence type="ECO:0000313" key="11">
    <source>
        <dbReference type="Proteomes" id="UP000186817"/>
    </source>
</evidence>
<dbReference type="InterPro" id="IPR036691">
    <property type="entry name" value="Endo/exonu/phosph_ase_sf"/>
</dbReference>
<evidence type="ECO:0008006" key="12">
    <source>
        <dbReference type="Google" id="ProtNLM"/>
    </source>
</evidence>
<feature type="transmembrane region" description="Helical" evidence="7">
    <location>
        <begin position="992"/>
        <end position="1011"/>
    </location>
</feature>
<keyword evidence="5 7" id="KW-0472">Membrane</keyword>
<feature type="transmembrane region" description="Helical" evidence="7">
    <location>
        <begin position="214"/>
        <end position="232"/>
    </location>
</feature>
<dbReference type="InterPro" id="IPR000620">
    <property type="entry name" value="EamA_dom"/>
</dbReference>
<protein>
    <recommendedName>
        <fullName evidence="12">Endonuclease/exonuclease/phosphatase domain-containing protein</fullName>
    </recommendedName>
</protein>
<feature type="transmembrane region" description="Helical" evidence="7">
    <location>
        <begin position="930"/>
        <end position="950"/>
    </location>
</feature>
<feature type="region of interest" description="Disordered" evidence="6">
    <location>
        <begin position="1523"/>
        <end position="1548"/>
    </location>
</feature>
<feature type="compositionally biased region" description="Low complexity" evidence="6">
    <location>
        <begin position="577"/>
        <end position="587"/>
    </location>
</feature>
<dbReference type="Gene3D" id="3.60.10.10">
    <property type="entry name" value="Endonuclease/exonuclease/phosphatase"/>
    <property type="match status" value="2"/>
</dbReference>
<proteinExistence type="predicted"/>
<feature type="domain" description="Endonuclease/exonuclease/phosphatase" evidence="9">
    <location>
        <begin position="1558"/>
        <end position="1949"/>
    </location>
</feature>
<dbReference type="PANTHER" id="PTHR42920:SF5">
    <property type="entry name" value="EAMA DOMAIN-CONTAINING PROTEIN"/>
    <property type="match status" value="1"/>
</dbReference>
<evidence type="ECO:0000256" key="1">
    <source>
        <dbReference type="ARBA" id="ARBA00004651"/>
    </source>
</evidence>
<feature type="domain" description="EamA" evidence="8">
    <location>
        <begin position="290"/>
        <end position="443"/>
    </location>
</feature>
<feature type="transmembrane region" description="Helical" evidence="7">
    <location>
        <begin position="420"/>
        <end position="447"/>
    </location>
</feature>
<dbReference type="SUPFAM" id="SSF103481">
    <property type="entry name" value="Multidrug resistance efflux transporter EmrE"/>
    <property type="match status" value="2"/>
</dbReference>
<accession>A0A1Q9DED4</accession>
<comment type="subcellular location">
    <subcellularLocation>
        <location evidence="1">Cell membrane</location>
        <topology evidence="1">Multi-pass membrane protein</topology>
    </subcellularLocation>
</comment>
<keyword evidence="4 7" id="KW-1133">Transmembrane helix</keyword>
<keyword evidence="3 7" id="KW-0812">Transmembrane</keyword>
<feature type="transmembrane region" description="Helical" evidence="7">
    <location>
        <begin position="239"/>
        <end position="256"/>
    </location>
</feature>
<dbReference type="OrthoDB" id="428278at2759"/>
<dbReference type="GO" id="GO:0003824">
    <property type="term" value="F:catalytic activity"/>
    <property type="evidence" value="ECO:0007669"/>
    <property type="project" value="InterPro"/>
</dbReference>
<dbReference type="InterPro" id="IPR005135">
    <property type="entry name" value="Endo/exonuclease/phosphatase"/>
</dbReference>
<dbReference type="SUPFAM" id="SSF144091">
    <property type="entry name" value="Rhomboid-like"/>
    <property type="match status" value="1"/>
</dbReference>
<feature type="compositionally biased region" description="Low complexity" evidence="6">
    <location>
        <begin position="1533"/>
        <end position="1544"/>
    </location>
</feature>
<dbReference type="Proteomes" id="UP000186817">
    <property type="component" value="Unassembled WGS sequence"/>
</dbReference>
<feature type="transmembrane region" description="Helical" evidence="7">
    <location>
        <begin position="522"/>
        <end position="540"/>
    </location>
</feature>
<name>A0A1Q9DED4_SYMMI</name>
<evidence type="ECO:0000256" key="2">
    <source>
        <dbReference type="ARBA" id="ARBA00022475"/>
    </source>
</evidence>
<evidence type="ECO:0000256" key="4">
    <source>
        <dbReference type="ARBA" id="ARBA00022989"/>
    </source>
</evidence>
<evidence type="ECO:0000256" key="3">
    <source>
        <dbReference type="ARBA" id="ARBA00022692"/>
    </source>
</evidence>
<evidence type="ECO:0000256" key="6">
    <source>
        <dbReference type="SAM" id="MobiDB-lite"/>
    </source>
</evidence>
<keyword evidence="2" id="KW-1003">Cell membrane</keyword>
<dbReference type="InterPro" id="IPR051258">
    <property type="entry name" value="Diverse_Substrate_Transporter"/>
</dbReference>
<feature type="region of interest" description="Disordered" evidence="6">
    <location>
        <begin position="546"/>
        <end position="589"/>
    </location>
</feature>
<keyword evidence="11" id="KW-1185">Reference proteome</keyword>
<feature type="transmembrane region" description="Helical" evidence="7">
    <location>
        <begin position="262"/>
        <end position="280"/>
    </location>
</feature>
<dbReference type="InterPro" id="IPR037185">
    <property type="entry name" value="EmrE-like"/>
</dbReference>
<sequence>MCDRFSTAYVNVNHPSQPICKRVRSVQLIVITAMPWHRSLKLRSRGFLLALVILGLGWAWACSRLPGAFVYGCNLAPTRHTSRPAQAQDVMKETLSDFAEAVVSENSTATGSIPESTADFWRLTDSERSIGGRSRITKSAAIVVLGVVTVLWGSQHSIIKYTLQQGANDSLQAASLNLVRFGLAGLCFSPWLPAARPERQGVRARLEWRAGAELGFWLFLGFCLQAAGLLYTTAQRSGLLLYLNVKLVPFFAWSIFGRAVPLSAWLSALAAFLGTLLVAMDDAAGVDPNIGDLLSLLAAAASAMFILRLETFAPVTDDKAINAVSTLSVALLCVPWALLVACGSAPAEVLGGPVDGLAASAVTSVAGRCWDLVLNQPLSVLYLGVLTTAFTNWLQTIGQQSVPATTASAIYALDPLWGAFFAYLFLGEALGPQGLLGCLLLFAVWLYQLASTFSEEQPEQPRQMQTWLCSVYEGGIGTYDWQILVLQCGCPQKSFQMKALHDQRGSRQQGARARQVRRHSGAAGRLLVAACCAAVVAVAVNSPSRADRRRAREAAEELELETEGRSELDEEQEYPLAAAGGSASSPSTQAFLSLDEKDGRFCGKEGDLCKCFGKVRYGRLFSWSGDLVVDGSVNCSAALFGDPMPMDLKICKCYPTMCTTQVGICTPEPCMCPTSRDPDMEWAKKTLMTGDGTKCWACEKKRASTGVAESGNSTYCPTQIGRCSLKRSCKCEDPADTKRVMRTKNGEKCWTCAPVGEGRAMGMDSGQRAMFWMLPLLWSFMDWPNSFWQVCNGDRALTIFSALCIVGYLLQVFAPFLRLDRFFSFYAPCMKKGEFWRFFTYFMLHSDLQHLCVNLFHLMDALDLEGVPDLEVSPGVPLKCTRDGPVATICYPDVGIGWNNVVGIMATVLAFGALVGTMKNFGALVQGASSVCFGVDGALIALYGVFLGAGLDQKLKIPEFGAFFWMRIGIIAFHIIIDIVQSVCGSGKDTVGTVAHMASLVAGFCYVILVLPPMGDGSFFGSDRPYIVNCGMTSPKYVTLDEATTQCLAFFRRSNGIEINTAQNIASAVLVIGVVVAIVNAIQKRDITDDGIAVFSCGDSQQPEKRAVRDDKTTELDQEITGREKVLGEVKDTVSFLQRFHTNLSKVVLRPQSLLFFVQAGSTAVTMAYAQGCLLLSLARPDLPRPSLKGQVKPHGSDARSAAEDEEKGVLTLLQEYVQTSPSFRIPQGMPALQWGYDVKFTKTRKSRFRARVAFLLDGIPHHAIGTWDSSKKNAQRQLADVCLKFFIGAWSSHLLSQPILEAGHGSRAFQFRADAILSQFLQSYESCESTPAWSLEVERNLAEPGASSTPAGYRALVHLQLLGVPHTFAGQLCGTAEDAQTDTAKRVLWYLQCPGFEDAFQLDPSVFEGQDRLVAPSPQWSQRSSPMNVFEDIVAVCHCTGKLILLELSHLNKIMKRFGPDDALPQDLRKLHELLREDLSSLFHKQEVKMRELLKVPGDMQGLGLEHLVACGLPTYKASPCLLTPPRPPRAPSEAPSAPSPGAEGKGRGGLDGFSCMSYNVLLPNSKDGWWIYKYYKDSHGPHTSWPERQALLAQQIARVQPDVLCLQEVSELSFDEDFRFLSEQGYTVLMHEKKGRMRPATCWKASWKQVVAQHKDRTLIVGLQNQALLLFVVNVHLSAGPSADRRLRQVHEALETVEKEAKRMSKAPGEFAVLVCGDFNSQGSTAVRELLVNGIVNPDFRESGDPTEKGQEGKQITSKIRKHGLPTFQDAADVAFSGRAPATILAQNIDDKMVNPDGTLTESMGKALDAAFDACRSGNEMTAGETEQFLTRINRELGRGSEHRFVEAVFEKRGQRALSREDFHALYAAELAEGKFWGVEHDLRELLGHGLAKPEDGPCELRFDYIYFTPKSLKLRGVQEMLSKAELQRIYGHPWETLPNSWHPSDHLPVIASFDVLH</sequence>
<dbReference type="Pfam" id="PF03372">
    <property type="entry name" value="Exo_endo_phos"/>
    <property type="match status" value="1"/>
</dbReference>
<feature type="transmembrane region" description="Helical" evidence="7">
    <location>
        <begin position="136"/>
        <end position="153"/>
    </location>
</feature>
<dbReference type="SUPFAM" id="SSF56219">
    <property type="entry name" value="DNase I-like"/>
    <property type="match status" value="1"/>
</dbReference>
<feature type="transmembrane region" description="Helical" evidence="7">
    <location>
        <begin position="292"/>
        <end position="309"/>
    </location>
</feature>
<feature type="transmembrane region" description="Helical" evidence="7">
    <location>
        <begin position="901"/>
        <end position="918"/>
    </location>
</feature>
<dbReference type="InterPro" id="IPR035952">
    <property type="entry name" value="Rhomboid-like_sf"/>
</dbReference>
<feature type="transmembrane region" description="Helical" evidence="7">
    <location>
        <begin position="796"/>
        <end position="817"/>
    </location>
</feature>
<dbReference type="GO" id="GO:0005886">
    <property type="term" value="C:plasma membrane"/>
    <property type="evidence" value="ECO:0007669"/>
    <property type="project" value="UniProtKB-SubCell"/>
</dbReference>
<dbReference type="EMBL" id="LSRX01000576">
    <property type="protein sequence ID" value="OLP93574.1"/>
    <property type="molecule type" value="Genomic_DNA"/>
</dbReference>
<feature type="transmembrane region" description="Helical" evidence="7">
    <location>
        <begin position="44"/>
        <end position="61"/>
    </location>
</feature>
<dbReference type="PANTHER" id="PTHR42920">
    <property type="entry name" value="OS03G0707200 PROTEIN-RELATED"/>
    <property type="match status" value="1"/>
</dbReference>
<dbReference type="Gene3D" id="1.20.1540.10">
    <property type="entry name" value="Rhomboid-like"/>
    <property type="match status" value="1"/>
</dbReference>
<feature type="transmembrane region" description="Helical" evidence="7">
    <location>
        <begin position="769"/>
        <end position="790"/>
    </location>
</feature>
<evidence type="ECO:0000256" key="7">
    <source>
        <dbReference type="SAM" id="Phobius"/>
    </source>
</evidence>